<name>A0A9W6P4L6_9ACTN</name>
<evidence type="ECO:0000313" key="2">
    <source>
        <dbReference type="EMBL" id="GLU47115.1"/>
    </source>
</evidence>
<evidence type="ECO:0000313" key="3">
    <source>
        <dbReference type="Proteomes" id="UP001165092"/>
    </source>
</evidence>
<accession>A0A9W6P4L6</accession>
<dbReference type="Pfam" id="PF01966">
    <property type="entry name" value="HD"/>
    <property type="match status" value="1"/>
</dbReference>
<organism evidence="2 3">
    <name type="scientific">Nocardiopsis ansamitocini</name>
    <dbReference type="NCBI Taxonomy" id="1670832"/>
    <lineage>
        <taxon>Bacteria</taxon>
        <taxon>Bacillati</taxon>
        <taxon>Actinomycetota</taxon>
        <taxon>Actinomycetes</taxon>
        <taxon>Streptosporangiales</taxon>
        <taxon>Nocardiopsidaceae</taxon>
        <taxon>Nocardiopsis</taxon>
    </lineage>
</organism>
<protein>
    <submittedName>
        <fullName evidence="2">Metal-dependent phosphohydrolase, HD subdomain protein</fullName>
    </submittedName>
</protein>
<proteinExistence type="predicted"/>
<reference evidence="2" key="1">
    <citation type="submission" date="2023-02" db="EMBL/GenBank/DDBJ databases">
        <title>Nocardiopsis ansamitocini NBRC 112285.</title>
        <authorList>
            <person name="Ichikawa N."/>
            <person name="Sato H."/>
            <person name="Tonouchi N."/>
        </authorList>
    </citation>
    <scope>NUCLEOTIDE SEQUENCE</scope>
    <source>
        <strain evidence="2">NBRC 112285</strain>
    </source>
</reference>
<feature type="domain" description="HD" evidence="1">
    <location>
        <begin position="1"/>
        <end position="76"/>
    </location>
</feature>
<comment type="caution">
    <text evidence="2">The sequence shown here is derived from an EMBL/GenBank/DDBJ whole genome shotgun (WGS) entry which is preliminary data.</text>
</comment>
<evidence type="ECO:0000259" key="1">
    <source>
        <dbReference type="Pfam" id="PF01966"/>
    </source>
</evidence>
<dbReference type="Proteomes" id="UP001165092">
    <property type="component" value="Unassembled WGS sequence"/>
</dbReference>
<dbReference type="AlphaFoldDB" id="A0A9W6P4L6"/>
<dbReference type="EMBL" id="BSQG01000002">
    <property type="protein sequence ID" value="GLU47115.1"/>
    <property type="molecule type" value="Genomic_DNA"/>
</dbReference>
<sequence>MAEQAQTLAGVLGDDADLVTASAWLHDIGYSPALAHTGFHPLDGARYLYGVENADEQLCSLVAHHSGALVEAEERGMRGDLAGEFDLPRAELLEALTYSDMTTGPDGTHLPVEQRLSEILVRYEPGDIVHRSITRSSPDLIKAVRSIEDRLTDAR</sequence>
<dbReference type="InterPro" id="IPR006674">
    <property type="entry name" value="HD_domain"/>
</dbReference>
<gene>
    <name evidence="2" type="ORF">Nans01_14660</name>
</gene>
<keyword evidence="3" id="KW-1185">Reference proteome</keyword>
<dbReference type="SUPFAM" id="SSF109604">
    <property type="entry name" value="HD-domain/PDEase-like"/>
    <property type="match status" value="1"/>
</dbReference>